<feature type="chain" id="PRO_5030023011" description="DUF4440 domain-containing protein" evidence="1">
    <location>
        <begin position="24"/>
        <end position="160"/>
    </location>
</feature>
<protein>
    <recommendedName>
        <fullName evidence="2">DUF4440 domain-containing protein</fullName>
    </recommendedName>
</protein>
<dbReference type="AlphaFoldDB" id="A0A173MIH8"/>
<feature type="domain" description="DUF4440" evidence="2">
    <location>
        <begin position="42"/>
        <end position="153"/>
    </location>
</feature>
<gene>
    <name evidence="3" type="ORF">SAMN05421788_102100</name>
</gene>
<dbReference type="KEGG" id="fln:FLA_3299"/>
<reference evidence="4" key="1">
    <citation type="submission" date="2017-01" db="EMBL/GenBank/DDBJ databases">
        <authorList>
            <person name="Varghese N."/>
            <person name="Submissions S."/>
        </authorList>
    </citation>
    <scope>NUCLEOTIDE SEQUENCE [LARGE SCALE GENOMIC DNA]</scope>
    <source>
        <strain evidence="4">DSM 21054</strain>
    </source>
</reference>
<keyword evidence="1" id="KW-0732">Signal</keyword>
<dbReference type="STRING" id="477680.SAMN05421788_102100"/>
<feature type="signal peptide" evidence="1">
    <location>
        <begin position="1"/>
        <end position="23"/>
    </location>
</feature>
<evidence type="ECO:0000256" key="1">
    <source>
        <dbReference type="SAM" id="SignalP"/>
    </source>
</evidence>
<evidence type="ECO:0000259" key="2">
    <source>
        <dbReference type="Pfam" id="PF14534"/>
    </source>
</evidence>
<evidence type="ECO:0000313" key="3">
    <source>
        <dbReference type="EMBL" id="SIS92159.1"/>
    </source>
</evidence>
<sequence>MHRSSFCTLASLFILVITGTVKAQGNTTPSARPAPQQLYNTIVTLDSLFFSAYNVCDMDTQASLLSDSIEFYHDQGGLMTSKQAILDATKRNICGKVTRELVKGSMEVSPIPGYGAIETGIHKFHNNQEPAGTISHPGKFVIIWKQTGNKWQITRVISLH</sequence>
<name>A0A173MIH8_9BACT</name>
<dbReference type="Proteomes" id="UP000186917">
    <property type="component" value="Unassembled WGS sequence"/>
</dbReference>
<dbReference type="Gene3D" id="3.10.450.50">
    <property type="match status" value="1"/>
</dbReference>
<dbReference type="InterPro" id="IPR032710">
    <property type="entry name" value="NTF2-like_dom_sf"/>
</dbReference>
<keyword evidence="4" id="KW-1185">Reference proteome</keyword>
<dbReference type="Pfam" id="PF14534">
    <property type="entry name" value="DUF4440"/>
    <property type="match status" value="1"/>
</dbReference>
<organism evidence="3 4">
    <name type="scientific">Filimonas lacunae</name>
    <dbReference type="NCBI Taxonomy" id="477680"/>
    <lineage>
        <taxon>Bacteria</taxon>
        <taxon>Pseudomonadati</taxon>
        <taxon>Bacteroidota</taxon>
        <taxon>Chitinophagia</taxon>
        <taxon>Chitinophagales</taxon>
        <taxon>Chitinophagaceae</taxon>
        <taxon>Filimonas</taxon>
    </lineage>
</organism>
<accession>A0A173MIH8</accession>
<proteinExistence type="predicted"/>
<dbReference type="RefSeq" id="WP_076377610.1">
    <property type="nucleotide sequence ID" value="NZ_AP017422.1"/>
</dbReference>
<dbReference type="InterPro" id="IPR027843">
    <property type="entry name" value="DUF4440"/>
</dbReference>
<dbReference type="SUPFAM" id="SSF54427">
    <property type="entry name" value="NTF2-like"/>
    <property type="match status" value="1"/>
</dbReference>
<dbReference type="EMBL" id="FTOR01000002">
    <property type="protein sequence ID" value="SIS92159.1"/>
    <property type="molecule type" value="Genomic_DNA"/>
</dbReference>
<evidence type="ECO:0000313" key="4">
    <source>
        <dbReference type="Proteomes" id="UP000186917"/>
    </source>
</evidence>
<dbReference type="OrthoDB" id="1357763at2"/>